<dbReference type="RefSeq" id="WP_072985077.1">
    <property type="nucleotide sequence ID" value="NZ_FQZB01000004.1"/>
</dbReference>
<dbReference type="Proteomes" id="UP000184310">
    <property type="component" value="Unassembled WGS sequence"/>
</dbReference>
<protein>
    <submittedName>
        <fullName evidence="2">Uncharacterized protein</fullName>
    </submittedName>
</protein>
<gene>
    <name evidence="2" type="ORF">SAMN02745163_00564</name>
</gene>
<feature type="transmembrane region" description="Helical" evidence="1">
    <location>
        <begin position="12"/>
        <end position="42"/>
    </location>
</feature>
<keyword evidence="1" id="KW-0812">Transmembrane</keyword>
<keyword evidence="3" id="KW-1185">Reference proteome</keyword>
<reference evidence="2 3" key="1">
    <citation type="submission" date="2016-11" db="EMBL/GenBank/DDBJ databases">
        <authorList>
            <person name="Jaros S."/>
            <person name="Januszkiewicz K."/>
            <person name="Wedrychowicz H."/>
        </authorList>
    </citation>
    <scope>NUCLEOTIDE SEQUENCE [LARGE SCALE GENOMIC DNA]</scope>
    <source>
        <strain evidence="2 3">DSM 21758</strain>
    </source>
</reference>
<sequence>MKEAIYRIGSIVLIVGIICLIGWVAISVLPFILAIVVVIWIIRQFKKRNISNQNSTDFYNNQTQKPETINRHNNISEVIDVDYEEVDK</sequence>
<dbReference type="STRING" id="1121302.SAMN02745163_00564"/>
<keyword evidence="1" id="KW-0472">Membrane</keyword>
<evidence type="ECO:0000313" key="3">
    <source>
        <dbReference type="Proteomes" id="UP000184310"/>
    </source>
</evidence>
<evidence type="ECO:0000256" key="1">
    <source>
        <dbReference type="SAM" id="Phobius"/>
    </source>
</evidence>
<evidence type="ECO:0000313" key="2">
    <source>
        <dbReference type="EMBL" id="SHI65011.1"/>
    </source>
</evidence>
<dbReference type="EMBL" id="FQZB01000004">
    <property type="protein sequence ID" value="SHI65011.1"/>
    <property type="molecule type" value="Genomic_DNA"/>
</dbReference>
<keyword evidence="1" id="KW-1133">Transmembrane helix</keyword>
<proteinExistence type="predicted"/>
<name>A0A1M6CVZ1_9CLOT</name>
<dbReference type="AlphaFoldDB" id="A0A1M6CVZ1"/>
<accession>A0A1M6CVZ1</accession>
<organism evidence="2 3">
    <name type="scientific">Clostridium cavendishii DSM 21758</name>
    <dbReference type="NCBI Taxonomy" id="1121302"/>
    <lineage>
        <taxon>Bacteria</taxon>
        <taxon>Bacillati</taxon>
        <taxon>Bacillota</taxon>
        <taxon>Clostridia</taxon>
        <taxon>Eubacteriales</taxon>
        <taxon>Clostridiaceae</taxon>
        <taxon>Clostridium</taxon>
    </lineage>
</organism>